<dbReference type="EMBL" id="CM001436">
    <property type="protein sequence ID" value="EHQ36014.1"/>
    <property type="molecule type" value="Genomic_DNA"/>
</dbReference>
<dbReference type="OrthoDB" id="378219at2157"/>
<evidence type="ECO:0008006" key="3">
    <source>
        <dbReference type="Google" id="ProtNLM"/>
    </source>
</evidence>
<dbReference type="InParanoid" id="H1YYN1"/>
<dbReference type="HOGENOM" id="CLU_929420_0_0_2"/>
<name>H1YYN1_9EURY</name>
<dbReference type="AlphaFoldDB" id="H1YYN1"/>
<organism evidence="1 2">
    <name type="scientific">Methanoplanus limicola DSM 2279</name>
    <dbReference type="NCBI Taxonomy" id="937775"/>
    <lineage>
        <taxon>Archaea</taxon>
        <taxon>Methanobacteriati</taxon>
        <taxon>Methanobacteriota</taxon>
        <taxon>Stenosarchaea group</taxon>
        <taxon>Methanomicrobia</taxon>
        <taxon>Methanomicrobiales</taxon>
        <taxon>Methanomicrobiaceae</taxon>
        <taxon>Methanoplanus</taxon>
    </lineage>
</organism>
<sequence>MTGKIIFPDPKEAITDAKHILFVEGDSKNSIDPKVLRLLLGNNINVLPLGPSAHIRSAAKSLYRYHPSYYFLIDRDHFTDEEVEECWGKYPDPDRDNLLIWRLRELENYFLNPSFLGKSRFCKISEEELEEEVLKIVRKRLYMETANHVIIRIREDFKKNWIKIFTNPNDFTDRKDTVDLLTTTLHSGNYTKKVWNALSKREIESLFEYYHDKITQGSENISFDNPKWLKYVKGKKILSGIIGSPSFFEVRDRAGNKIEKKAKLDFIIRDLLLDDNIVKPGDFTELKKLIEKRIQIPLR</sequence>
<dbReference type="Proteomes" id="UP000005741">
    <property type="component" value="Chromosome"/>
</dbReference>
<evidence type="ECO:0000313" key="1">
    <source>
        <dbReference type="EMBL" id="EHQ36014.1"/>
    </source>
</evidence>
<accession>H1YYN1</accession>
<reference evidence="1 2" key="1">
    <citation type="submission" date="2011-10" db="EMBL/GenBank/DDBJ databases">
        <title>The Improved High-Quality Draft genome of Methanoplanus limicola DSM 2279.</title>
        <authorList>
            <consortium name="US DOE Joint Genome Institute (JGI-PGF)"/>
            <person name="Lucas S."/>
            <person name="Copeland A."/>
            <person name="Lapidus A."/>
            <person name="Glavina del Rio T."/>
            <person name="Dalin E."/>
            <person name="Tice H."/>
            <person name="Bruce D."/>
            <person name="Goodwin L."/>
            <person name="Pitluck S."/>
            <person name="Peters L."/>
            <person name="Mikhailova N."/>
            <person name="Lu M."/>
            <person name="Kyrpides N."/>
            <person name="Mavromatis K."/>
            <person name="Ivanova N."/>
            <person name="Markowitz V."/>
            <person name="Cheng J.-F."/>
            <person name="Hugenholtz P."/>
            <person name="Woyke T."/>
            <person name="Wu D."/>
            <person name="Wirth R."/>
            <person name="Brambilla E.-M."/>
            <person name="Klenk H.-P."/>
            <person name="Eisen J.A."/>
        </authorList>
    </citation>
    <scope>NUCLEOTIDE SEQUENCE [LARGE SCALE GENOMIC DNA]</scope>
    <source>
        <strain evidence="1 2">DSM 2279</strain>
    </source>
</reference>
<evidence type="ECO:0000313" key="2">
    <source>
        <dbReference type="Proteomes" id="UP000005741"/>
    </source>
</evidence>
<gene>
    <name evidence="1" type="ORF">Metlim_1920</name>
</gene>
<proteinExistence type="predicted"/>
<dbReference type="STRING" id="937775.Metlim_1920"/>
<keyword evidence="2" id="KW-1185">Reference proteome</keyword>
<dbReference type="RefSeq" id="WP_004078119.1">
    <property type="nucleotide sequence ID" value="NZ_CM001436.1"/>
</dbReference>
<protein>
    <recommendedName>
        <fullName evidence="3">DUF4435 domain-containing protein</fullName>
    </recommendedName>
</protein>